<protein>
    <recommendedName>
        <fullName evidence="3">DUF4270 domain-containing protein</fullName>
    </recommendedName>
</protein>
<dbReference type="PROSITE" id="PS51257">
    <property type="entry name" value="PROKAR_LIPOPROTEIN"/>
    <property type="match status" value="1"/>
</dbReference>
<dbReference type="Proteomes" id="UP000179243">
    <property type="component" value="Unassembled WGS sequence"/>
</dbReference>
<sequence>MKTSVALAALAFLAGCSGYFGDSNPVGGEIAAAREAQRIAHSRERVFTLQHGLTAAYSRTTPVGWSNNQPCRFGTFQSRGLLGYVEYNVRNIPADFFRFNDEGTVSDSDYFHGIDSVSLVLHFFRNAPTASAHTINGTIFFYAASQHAASVSVTTTNSFDTVGAALYSLPISFPDTMDSLPVSITLTDTTQELFNYIREAVLGTPNSALVGLALGFTPASGEELLSLSNNDLPNLTLYGKVVRPDTFFVGGVAIPYDTIAIDSVAAIPTIMQYAAFIEGSDTAYYNSHPVLSTVYHQFNDNDTLLSNDNINGLYYAVFKVDKDSILKGLNPDSINMLSGDAVFYPEPVASLAGDTLFNQSTFTEYPNAPQAIDMILRCYLRDSDTTSLSMPSLFSTVDTVYPGFLTPGQTDSVVYPIDKFLAALTDPHYAAVKTLEFGVWSNSITTLARVVFQKKVTIRFNYSER</sequence>
<proteinExistence type="predicted"/>
<organism evidence="1 2">
    <name type="scientific">Candidatus Raymondbacteria bacterium RIFOXYD12_FULL_49_13</name>
    <dbReference type="NCBI Taxonomy" id="1817890"/>
    <lineage>
        <taxon>Bacteria</taxon>
        <taxon>Raymondiibacteriota</taxon>
    </lineage>
</organism>
<dbReference type="EMBL" id="MFYX01000145">
    <property type="protein sequence ID" value="OGK00560.1"/>
    <property type="molecule type" value="Genomic_DNA"/>
</dbReference>
<evidence type="ECO:0000313" key="2">
    <source>
        <dbReference type="Proteomes" id="UP000179243"/>
    </source>
</evidence>
<evidence type="ECO:0008006" key="3">
    <source>
        <dbReference type="Google" id="ProtNLM"/>
    </source>
</evidence>
<accession>A0A1F7F1L8</accession>
<comment type="caution">
    <text evidence="1">The sequence shown here is derived from an EMBL/GenBank/DDBJ whole genome shotgun (WGS) entry which is preliminary data.</text>
</comment>
<dbReference type="AlphaFoldDB" id="A0A1F7F1L8"/>
<gene>
    <name evidence="1" type="ORF">A2519_21815</name>
</gene>
<evidence type="ECO:0000313" key="1">
    <source>
        <dbReference type="EMBL" id="OGK00560.1"/>
    </source>
</evidence>
<reference evidence="1 2" key="1">
    <citation type="journal article" date="2016" name="Nat. Commun.">
        <title>Thousands of microbial genomes shed light on interconnected biogeochemical processes in an aquifer system.</title>
        <authorList>
            <person name="Anantharaman K."/>
            <person name="Brown C.T."/>
            <person name="Hug L.A."/>
            <person name="Sharon I."/>
            <person name="Castelle C.J."/>
            <person name="Probst A.J."/>
            <person name="Thomas B.C."/>
            <person name="Singh A."/>
            <person name="Wilkins M.J."/>
            <person name="Karaoz U."/>
            <person name="Brodie E.L."/>
            <person name="Williams K.H."/>
            <person name="Hubbard S.S."/>
            <person name="Banfield J.F."/>
        </authorList>
    </citation>
    <scope>NUCLEOTIDE SEQUENCE [LARGE SCALE GENOMIC DNA]</scope>
</reference>
<name>A0A1F7F1L8_UNCRA</name>